<dbReference type="InterPro" id="IPR027417">
    <property type="entry name" value="P-loop_NTPase"/>
</dbReference>
<dbReference type="KEGG" id="daf:Desaf_1706"/>
<dbReference type="Pfam" id="PF00005">
    <property type="entry name" value="ABC_tran"/>
    <property type="match status" value="1"/>
</dbReference>
<dbReference type="CDD" id="cd03214">
    <property type="entry name" value="ABC_Iron-Siderophores_B12_Hemin"/>
    <property type="match status" value="1"/>
</dbReference>
<gene>
    <name evidence="5" type="ORF">Desaf_1706</name>
</gene>
<dbReference type="STRING" id="690850.Desaf_1706"/>
<dbReference type="PANTHER" id="PTHR42794:SF2">
    <property type="entry name" value="ABC TRANSPORTER ATP-BINDING PROTEIN"/>
    <property type="match status" value="1"/>
</dbReference>
<dbReference type="FunFam" id="3.40.50.300:FF:000134">
    <property type="entry name" value="Iron-enterobactin ABC transporter ATP-binding protein"/>
    <property type="match status" value="1"/>
</dbReference>
<dbReference type="RefSeq" id="WP_014259805.1">
    <property type="nucleotide sequence ID" value="NC_016629.1"/>
</dbReference>
<dbReference type="SMART" id="SM00382">
    <property type="entry name" value="AAA"/>
    <property type="match status" value="1"/>
</dbReference>
<evidence type="ECO:0000256" key="3">
    <source>
        <dbReference type="ARBA" id="ARBA00022840"/>
    </source>
</evidence>
<dbReference type="GO" id="GO:0016887">
    <property type="term" value="F:ATP hydrolysis activity"/>
    <property type="evidence" value="ECO:0007669"/>
    <property type="project" value="InterPro"/>
</dbReference>
<dbReference type="InterPro" id="IPR003593">
    <property type="entry name" value="AAA+_ATPase"/>
</dbReference>
<dbReference type="AlphaFoldDB" id="F3Z1L1"/>
<sequence>MILHAKDLCFGYDGRQVLDSLGFDIAAGEILAVLGPNGVGKTTLLKCLNSMHRPRGGAVLVEGLDVFRMARAEVAKRLGYVAQRAEAGRMTAFDAVLLGRKPHMGWRASARDLRLGEAALRHVGLSHLALRSIDRMSGGELQKVCIARALVQEPQIMLLDEPTSSLDLRNQLEVLRTIRHVVEGHGMAAIMTMHDLNTALRFAHRLLLIKDGRVHALCTPDELGPEVIESVYGVAVDIVRHGRQPFIIPKDI</sequence>
<keyword evidence="2" id="KW-0547">Nucleotide-binding</keyword>
<evidence type="ECO:0000259" key="4">
    <source>
        <dbReference type="PROSITE" id="PS50893"/>
    </source>
</evidence>
<dbReference type="PROSITE" id="PS50893">
    <property type="entry name" value="ABC_TRANSPORTER_2"/>
    <property type="match status" value="1"/>
</dbReference>
<dbReference type="PROSITE" id="PS00211">
    <property type="entry name" value="ABC_TRANSPORTER_1"/>
    <property type="match status" value="1"/>
</dbReference>
<name>F3Z1L1_DESAF</name>
<reference evidence="5 6" key="1">
    <citation type="journal article" date="2011" name="J. Bacteriol.">
        <title>Genome sequence of the mercury-methylating and pleomorphic Desulfovibrio africanus Strain Walvis Bay.</title>
        <authorList>
            <person name="Brown S.D."/>
            <person name="Wall J.D."/>
            <person name="Kucken A.M."/>
            <person name="Gilmour C.C."/>
            <person name="Podar M."/>
            <person name="Brandt C.C."/>
            <person name="Teshima H."/>
            <person name="Detter J.C."/>
            <person name="Han C.S."/>
            <person name="Land M.L."/>
            <person name="Lucas S."/>
            <person name="Han J."/>
            <person name="Pennacchio L."/>
            <person name="Nolan M."/>
            <person name="Pitluck S."/>
            <person name="Woyke T."/>
            <person name="Goodwin L."/>
            <person name="Palumbo A.V."/>
            <person name="Elias D.A."/>
        </authorList>
    </citation>
    <scope>NUCLEOTIDE SEQUENCE [LARGE SCALE GENOMIC DNA]</scope>
    <source>
        <strain evidence="5 6">Walvis Bay</strain>
    </source>
</reference>
<dbReference type="SUPFAM" id="SSF52540">
    <property type="entry name" value="P-loop containing nucleoside triphosphate hydrolases"/>
    <property type="match status" value="1"/>
</dbReference>
<evidence type="ECO:0000313" key="5">
    <source>
        <dbReference type="EMBL" id="EGJ50042.1"/>
    </source>
</evidence>
<dbReference type="eggNOG" id="COG1120">
    <property type="taxonomic scope" value="Bacteria"/>
</dbReference>
<protein>
    <submittedName>
        <fullName evidence="5">Phosphonate-transporting ATPase</fullName>
    </submittedName>
</protein>
<accession>F3Z1L1</accession>
<dbReference type="Proteomes" id="UP000007844">
    <property type="component" value="Chromosome"/>
</dbReference>
<keyword evidence="3" id="KW-0067">ATP-binding</keyword>
<dbReference type="InterPro" id="IPR017871">
    <property type="entry name" value="ABC_transporter-like_CS"/>
</dbReference>
<organism evidence="5 6">
    <name type="scientific">Desulfocurvibacter africanus subsp. africanus str. Walvis Bay</name>
    <dbReference type="NCBI Taxonomy" id="690850"/>
    <lineage>
        <taxon>Bacteria</taxon>
        <taxon>Pseudomonadati</taxon>
        <taxon>Thermodesulfobacteriota</taxon>
        <taxon>Desulfovibrionia</taxon>
        <taxon>Desulfovibrionales</taxon>
        <taxon>Desulfovibrionaceae</taxon>
        <taxon>Desulfocurvibacter</taxon>
    </lineage>
</organism>
<dbReference type="PANTHER" id="PTHR42794">
    <property type="entry name" value="HEMIN IMPORT ATP-BINDING PROTEIN HMUV"/>
    <property type="match status" value="1"/>
</dbReference>
<evidence type="ECO:0000313" key="6">
    <source>
        <dbReference type="Proteomes" id="UP000007844"/>
    </source>
</evidence>
<dbReference type="EMBL" id="CP003221">
    <property type="protein sequence ID" value="EGJ50042.1"/>
    <property type="molecule type" value="Genomic_DNA"/>
</dbReference>
<keyword evidence="1" id="KW-0813">Transport</keyword>
<evidence type="ECO:0000256" key="1">
    <source>
        <dbReference type="ARBA" id="ARBA00022448"/>
    </source>
</evidence>
<proteinExistence type="predicted"/>
<dbReference type="Gene3D" id="3.40.50.300">
    <property type="entry name" value="P-loop containing nucleotide triphosphate hydrolases"/>
    <property type="match status" value="1"/>
</dbReference>
<dbReference type="HOGENOM" id="CLU_000604_1_11_7"/>
<dbReference type="InterPro" id="IPR003439">
    <property type="entry name" value="ABC_transporter-like_ATP-bd"/>
</dbReference>
<feature type="domain" description="ABC transporter" evidence="4">
    <location>
        <begin position="3"/>
        <end position="236"/>
    </location>
</feature>
<dbReference type="GO" id="GO:0005524">
    <property type="term" value="F:ATP binding"/>
    <property type="evidence" value="ECO:0007669"/>
    <property type="project" value="UniProtKB-KW"/>
</dbReference>
<keyword evidence="6" id="KW-1185">Reference proteome</keyword>
<evidence type="ECO:0000256" key="2">
    <source>
        <dbReference type="ARBA" id="ARBA00022741"/>
    </source>
</evidence>